<comment type="caution">
    <text evidence="1">The sequence shown here is derived from an EMBL/GenBank/DDBJ whole genome shotgun (WGS) entry which is preliminary data.</text>
</comment>
<sequence length="97" mass="10783">MDELSVTCPLRADYQVIFVPSAGGLQKMVIKMNDSVNKRGMKVNVSKSKVMVFERGVSKTECDILIEGEKVEQVKEFAYLGSLFTNDGNMTEKSKGE</sequence>
<organism evidence="1 2">
    <name type="scientific">Eumeta variegata</name>
    <name type="common">Bagworm moth</name>
    <name type="synonym">Eumeta japonica</name>
    <dbReference type="NCBI Taxonomy" id="151549"/>
    <lineage>
        <taxon>Eukaryota</taxon>
        <taxon>Metazoa</taxon>
        <taxon>Ecdysozoa</taxon>
        <taxon>Arthropoda</taxon>
        <taxon>Hexapoda</taxon>
        <taxon>Insecta</taxon>
        <taxon>Pterygota</taxon>
        <taxon>Neoptera</taxon>
        <taxon>Endopterygota</taxon>
        <taxon>Lepidoptera</taxon>
        <taxon>Glossata</taxon>
        <taxon>Ditrysia</taxon>
        <taxon>Tineoidea</taxon>
        <taxon>Psychidae</taxon>
        <taxon>Oiketicinae</taxon>
        <taxon>Eumeta</taxon>
    </lineage>
</organism>
<accession>A0A4C1VKY3</accession>
<proteinExistence type="predicted"/>
<dbReference type="Proteomes" id="UP000299102">
    <property type="component" value="Unassembled WGS sequence"/>
</dbReference>
<evidence type="ECO:0000313" key="1">
    <source>
        <dbReference type="EMBL" id="GBP38947.1"/>
    </source>
</evidence>
<evidence type="ECO:0000313" key="2">
    <source>
        <dbReference type="Proteomes" id="UP000299102"/>
    </source>
</evidence>
<dbReference type="EMBL" id="BGZK01000356">
    <property type="protein sequence ID" value="GBP38947.1"/>
    <property type="molecule type" value="Genomic_DNA"/>
</dbReference>
<evidence type="ECO:0008006" key="3">
    <source>
        <dbReference type="Google" id="ProtNLM"/>
    </source>
</evidence>
<gene>
    <name evidence="1" type="ORF">EVAR_95697_1</name>
</gene>
<keyword evidence="2" id="KW-1185">Reference proteome</keyword>
<dbReference type="PANTHER" id="PTHR47027:SF20">
    <property type="entry name" value="REVERSE TRANSCRIPTASE-LIKE PROTEIN WITH RNA-DIRECTED DNA POLYMERASE DOMAIN"/>
    <property type="match status" value="1"/>
</dbReference>
<dbReference type="AlphaFoldDB" id="A0A4C1VKY3"/>
<reference evidence="1 2" key="1">
    <citation type="journal article" date="2019" name="Commun. Biol.">
        <title>The bagworm genome reveals a unique fibroin gene that provides high tensile strength.</title>
        <authorList>
            <person name="Kono N."/>
            <person name="Nakamura H."/>
            <person name="Ohtoshi R."/>
            <person name="Tomita M."/>
            <person name="Numata K."/>
            <person name="Arakawa K."/>
        </authorList>
    </citation>
    <scope>NUCLEOTIDE SEQUENCE [LARGE SCALE GENOMIC DNA]</scope>
</reference>
<dbReference type="OrthoDB" id="425681at2759"/>
<dbReference type="PANTHER" id="PTHR47027">
    <property type="entry name" value="REVERSE TRANSCRIPTASE DOMAIN-CONTAINING PROTEIN"/>
    <property type="match status" value="1"/>
</dbReference>
<protein>
    <recommendedName>
        <fullName evidence="3">Reverse transcriptase domain-containing protein</fullName>
    </recommendedName>
</protein>
<dbReference type="STRING" id="151549.A0A4C1VKY3"/>
<name>A0A4C1VKY3_EUMVA</name>